<proteinExistence type="predicted"/>
<organism evidence="2 3">
    <name type="scientific">Ascobolus immersus RN42</name>
    <dbReference type="NCBI Taxonomy" id="1160509"/>
    <lineage>
        <taxon>Eukaryota</taxon>
        <taxon>Fungi</taxon>
        <taxon>Dikarya</taxon>
        <taxon>Ascomycota</taxon>
        <taxon>Pezizomycotina</taxon>
        <taxon>Pezizomycetes</taxon>
        <taxon>Pezizales</taxon>
        <taxon>Ascobolaceae</taxon>
        <taxon>Ascobolus</taxon>
    </lineage>
</organism>
<dbReference type="EMBL" id="ML119779">
    <property type="protein sequence ID" value="RPA74820.1"/>
    <property type="molecule type" value="Genomic_DNA"/>
</dbReference>
<dbReference type="Proteomes" id="UP000275078">
    <property type="component" value="Unassembled WGS sequence"/>
</dbReference>
<evidence type="ECO:0000256" key="1">
    <source>
        <dbReference type="SAM" id="Coils"/>
    </source>
</evidence>
<name>A0A3N4HSP1_ASCIM</name>
<accession>A0A3N4HSP1</accession>
<gene>
    <name evidence="2" type="ORF">BJ508DRAFT_418407</name>
</gene>
<reference evidence="2 3" key="1">
    <citation type="journal article" date="2018" name="Nat. Ecol. Evol.">
        <title>Pezizomycetes genomes reveal the molecular basis of ectomycorrhizal truffle lifestyle.</title>
        <authorList>
            <person name="Murat C."/>
            <person name="Payen T."/>
            <person name="Noel B."/>
            <person name="Kuo A."/>
            <person name="Morin E."/>
            <person name="Chen J."/>
            <person name="Kohler A."/>
            <person name="Krizsan K."/>
            <person name="Balestrini R."/>
            <person name="Da Silva C."/>
            <person name="Montanini B."/>
            <person name="Hainaut M."/>
            <person name="Levati E."/>
            <person name="Barry K.W."/>
            <person name="Belfiori B."/>
            <person name="Cichocki N."/>
            <person name="Clum A."/>
            <person name="Dockter R.B."/>
            <person name="Fauchery L."/>
            <person name="Guy J."/>
            <person name="Iotti M."/>
            <person name="Le Tacon F."/>
            <person name="Lindquist E.A."/>
            <person name="Lipzen A."/>
            <person name="Malagnac F."/>
            <person name="Mello A."/>
            <person name="Molinier V."/>
            <person name="Miyauchi S."/>
            <person name="Poulain J."/>
            <person name="Riccioni C."/>
            <person name="Rubini A."/>
            <person name="Sitrit Y."/>
            <person name="Splivallo R."/>
            <person name="Traeger S."/>
            <person name="Wang M."/>
            <person name="Zifcakova L."/>
            <person name="Wipf D."/>
            <person name="Zambonelli A."/>
            <person name="Paolocci F."/>
            <person name="Nowrousian M."/>
            <person name="Ottonello S."/>
            <person name="Baldrian P."/>
            <person name="Spatafora J.W."/>
            <person name="Henrissat B."/>
            <person name="Nagy L.G."/>
            <person name="Aury J.M."/>
            <person name="Wincker P."/>
            <person name="Grigoriev I.V."/>
            <person name="Bonfante P."/>
            <person name="Martin F.M."/>
        </authorList>
    </citation>
    <scope>NUCLEOTIDE SEQUENCE [LARGE SCALE GENOMIC DNA]</scope>
    <source>
        <strain evidence="2 3">RN42</strain>
    </source>
</reference>
<keyword evidence="1" id="KW-0175">Coiled coil</keyword>
<feature type="coiled-coil region" evidence="1">
    <location>
        <begin position="189"/>
        <end position="244"/>
    </location>
</feature>
<keyword evidence="3" id="KW-1185">Reference proteome</keyword>
<evidence type="ECO:0000313" key="3">
    <source>
        <dbReference type="Proteomes" id="UP000275078"/>
    </source>
</evidence>
<sequence length="431" mass="48738">MPSKKYKPSTTNLEWLPSGEKNDLRNISELVMSLPHVYCQSKLDAHKEKHSREAPTQFTAQEEAILVGSSWFKQRIFACHTCGAIWYCKTVKANYPAYFSSERTNENACVQREDASTQTQDSPTCLQATCPSRQEDAKRLEDLHDLLRQREDTIEKNGKDYQRLQEYAESLRNILIERCSLLQQRDLEAQKHVAEMNEVSQELQNSKRELQLAKAQLEARGTQLEEARNELKKHRLLAQQSTQTSSEASPSTKIWSASTTSMLSSKPATYTSLSTEATSFGQTSMSIQKNPAAATVQLFGLETPGPVASESNSQQASSLIPIVDKPTQYIHPRRMDESKSSANPAPEASIPGWLQAAIDAGKLRDFAGLEETVRRVIRLRSKPLSETQSAHRVTLLKCPLFKMERLFILLHAEYDRNRKELEQCQFLWGCG</sequence>
<dbReference type="AlphaFoldDB" id="A0A3N4HSP1"/>
<evidence type="ECO:0000313" key="2">
    <source>
        <dbReference type="EMBL" id="RPA74820.1"/>
    </source>
</evidence>
<protein>
    <submittedName>
        <fullName evidence="2">Uncharacterized protein</fullName>
    </submittedName>
</protein>